<evidence type="ECO:0000256" key="1">
    <source>
        <dbReference type="SAM" id="SignalP"/>
    </source>
</evidence>
<comment type="caution">
    <text evidence="2">The sequence shown here is derived from an EMBL/GenBank/DDBJ whole genome shotgun (WGS) entry which is preliminary data.</text>
</comment>
<keyword evidence="1" id="KW-0732">Signal</keyword>
<reference evidence="2 3" key="1">
    <citation type="submission" date="2019-07" db="EMBL/GenBank/DDBJ databases">
        <title>De Novo Assembly of kiwifruit Actinidia rufa.</title>
        <authorList>
            <person name="Sugita-Konishi S."/>
            <person name="Sato K."/>
            <person name="Mori E."/>
            <person name="Abe Y."/>
            <person name="Kisaki G."/>
            <person name="Hamano K."/>
            <person name="Suezawa K."/>
            <person name="Otani M."/>
            <person name="Fukuda T."/>
            <person name="Manabe T."/>
            <person name="Gomi K."/>
            <person name="Tabuchi M."/>
            <person name="Akimitsu K."/>
            <person name="Kataoka I."/>
        </authorList>
    </citation>
    <scope>NUCLEOTIDE SEQUENCE [LARGE SCALE GENOMIC DNA]</scope>
    <source>
        <strain evidence="3">cv. Fuchu</strain>
    </source>
</reference>
<gene>
    <name evidence="2" type="ORF">Acr_07g0005290</name>
</gene>
<feature type="chain" id="PRO_5029732009" evidence="1">
    <location>
        <begin position="32"/>
        <end position="91"/>
    </location>
</feature>
<dbReference type="AlphaFoldDB" id="A0A7J0EVC8"/>
<evidence type="ECO:0000313" key="2">
    <source>
        <dbReference type="EMBL" id="GFY90332.1"/>
    </source>
</evidence>
<keyword evidence="3" id="KW-1185">Reference proteome</keyword>
<organism evidence="2 3">
    <name type="scientific">Actinidia rufa</name>
    <dbReference type="NCBI Taxonomy" id="165716"/>
    <lineage>
        <taxon>Eukaryota</taxon>
        <taxon>Viridiplantae</taxon>
        <taxon>Streptophyta</taxon>
        <taxon>Embryophyta</taxon>
        <taxon>Tracheophyta</taxon>
        <taxon>Spermatophyta</taxon>
        <taxon>Magnoliopsida</taxon>
        <taxon>eudicotyledons</taxon>
        <taxon>Gunneridae</taxon>
        <taxon>Pentapetalae</taxon>
        <taxon>asterids</taxon>
        <taxon>Ericales</taxon>
        <taxon>Actinidiaceae</taxon>
        <taxon>Actinidia</taxon>
    </lineage>
</organism>
<evidence type="ECO:0000313" key="3">
    <source>
        <dbReference type="Proteomes" id="UP000585474"/>
    </source>
</evidence>
<dbReference type="Proteomes" id="UP000585474">
    <property type="component" value="Unassembled WGS sequence"/>
</dbReference>
<proteinExistence type="predicted"/>
<sequence length="91" mass="9894">MAISTINMSKSLFGKLLVMSMLLLMVVMTVASPEMALAGEGAGELDVLGSGSCRHWDVPMLDNARASTAWDSWASETWDSLLQVIEKVVYK</sequence>
<dbReference type="EMBL" id="BJWL01000007">
    <property type="protein sequence ID" value="GFY90332.1"/>
    <property type="molecule type" value="Genomic_DNA"/>
</dbReference>
<accession>A0A7J0EVC8</accession>
<protein>
    <submittedName>
        <fullName evidence="2">Uncharacterized protein</fullName>
    </submittedName>
</protein>
<name>A0A7J0EVC8_9ERIC</name>
<feature type="signal peptide" evidence="1">
    <location>
        <begin position="1"/>
        <end position="31"/>
    </location>
</feature>